<keyword evidence="4" id="KW-1185">Reference proteome</keyword>
<sequence length="192" mass="21079">MKTTYKLLCVFSAAVLLSACQSTAQDNAQQASKQEATSAQADNPFIISQPKKSASKYPEFVHSGDILPIREITTLEGKTINLQQVGKKKLVILFASWCSDSNRLLKALNNSPLLADDTIEVIAIAREENKATVKAWQQAHNIKTPLAVDIDRAIYKKFAGGGIPRIITVGENNKIIKMNLAEGNEQLSQIVW</sequence>
<evidence type="ECO:0000259" key="2">
    <source>
        <dbReference type="Pfam" id="PF00578"/>
    </source>
</evidence>
<dbReference type="InterPro" id="IPR000866">
    <property type="entry name" value="AhpC/TSA"/>
</dbReference>
<feature type="signal peptide" evidence="1">
    <location>
        <begin position="1"/>
        <end position="24"/>
    </location>
</feature>
<evidence type="ECO:0000313" key="3">
    <source>
        <dbReference type="EMBL" id="GAA0821456.1"/>
    </source>
</evidence>
<keyword evidence="1" id="KW-0732">Signal</keyword>
<dbReference type="PROSITE" id="PS51257">
    <property type="entry name" value="PROKAR_LIPOPROTEIN"/>
    <property type="match status" value="1"/>
</dbReference>
<evidence type="ECO:0000313" key="4">
    <source>
        <dbReference type="Proteomes" id="UP001500021"/>
    </source>
</evidence>
<dbReference type="InterPro" id="IPR050553">
    <property type="entry name" value="Thioredoxin_ResA/DsbE_sf"/>
</dbReference>
<feature type="chain" id="PRO_5046293909" description="Alkyl hydroperoxide reductase subunit C/ Thiol specific antioxidant domain-containing protein" evidence="1">
    <location>
        <begin position="25"/>
        <end position="192"/>
    </location>
</feature>
<dbReference type="EMBL" id="BAAAFA010000010">
    <property type="protein sequence ID" value="GAA0821456.1"/>
    <property type="molecule type" value="Genomic_DNA"/>
</dbReference>
<dbReference type="RefSeq" id="WP_343818318.1">
    <property type="nucleotide sequence ID" value="NZ_BAAAFA010000010.1"/>
</dbReference>
<comment type="caution">
    <text evidence="3">The sequence shown here is derived from an EMBL/GenBank/DDBJ whole genome shotgun (WGS) entry which is preliminary data.</text>
</comment>
<dbReference type="SUPFAM" id="SSF52833">
    <property type="entry name" value="Thioredoxin-like"/>
    <property type="match status" value="1"/>
</dbReference>
<accession>A0ABN1LA54</accession>
<name>A0ABN1LA54_9GAMM</name>
<evidence type="ECO:0000256" key="1">
    <source>
        <dbReference type="SAM" id="SignalP"/>
    </source>
</evidence>
<proteinExistence type="predicted"/>
<dbReference type="Pfam" id="PF00578">
    <property type="entry name" value="AhpC-TSA"/>
    <property type="match status" value="1"/>
</dbReference>
<reference evidence="4" key="1">
    <citation type="journal article" date="2019" name="Int. J. Syst. Evol. Microbiol.">
        <title>The Global Catalogue of Microorganisms (GCM) 10K type strain sequencing project: providing services to taxonomists for standard genome sequencing and annotation.</title>
        <authorList>
            <consortium name="The Broad Institute Genomics Platform"/>
            <consortium name="The Broad Institute Genome Sequencing Center for Infectious Disease"/>
            <person name="Wu L."/>
            <person name="Ma J."/>
        </authorList>
    </citation>
    <scope>NUCLEOTIDE SEQUENCE [LARGE SCALE GENOMIC DNA]</scope>
    <source>
        <strain evidence="4">JCM 15608</strain>
    </source>
</reference>
<dbReference type="CDD" id="cd02966">
    <property type="entry name" value="TlpA_like_family"/>
    <property type="match status" value="1"/>
</dbReference>
<dbReference type="PANTHER" id="PTHR42852">
    <property type="entry name" value="THIOL:DISULFIDE INTERCHANGE PROTEIN DSBE"/>
    <property type="match status" value="1"/>
</dbReference>
<protein>
    <recommendedName>
        <fullName evidence="2">Alkyl hydroperoxide reductase subunit C/ Thiol specific antioxidant domain-containing protein</fullName>
    </recommendedName>
</protein>
<organism evidence="3 4">
    <name type="scientific">Colwellia asteriadis</name>
    <dbReference type="NCBI Taxonomy" id="517723"/>
    <lineage>
        <taxon>Bacteria</taxon>
        <taxon>Pseudomonadati</taxon>
        <taxon>Pseudomonadota</taxon>
        <taxon>Gammaproteobacteria</taxon>
        <taxon>Alteromonadales</taxon>
        <taxon>Colwelliaceae</taxon>
        <taxon>Colwellia</taxon>
    </lineage>
</organism>
<dbReference type="Proteomes" id="UP001500021">
    <property type="component" value="Unassembled WGS sequence"/>
</dbReference>
<gene>
    <name evidence="3" type="ORF">GCM10009111_28480</name>
</gene>
<dbReference type="Gene3D" id="3.40.30.10">
    <property type="entry name" value="Glutaredoxin"/>
    <property type="match status" value="1"/>
</dbReference>
<feature type="domain" description="Alkyl hydroperoxide reductase subunit C/ Thiol specific antioxidant" evidence="2">
    <location>
        <begin position="65"/>
        <end position="174"/>
    </location>
</feature>
<dbReference type="PANTHER" id="PTHR42852:SF13">
    <property type="entry name" value="PROTEIN DIPZ"/>
    <property type="match status" value="1"/>
</dbReference>
<dbReference type="InterPro" id="IPR036249">
    <property type="entry name" value="Thioredoxin-like_sf"/>
</dbReference>